<keyword evidence="2" id="KW-1185">Reference proteome</keyword>
<name>A0A2T4JWJ8_9RHOB</name>
<dbReference type="AlphaFoldDB" id="A0A2T4JWJ8"/>
<gene>
    <name evidence="1" type="ORF">C5F48_07880</name>
</gene>
<dbReference type="EMBL" id="PZKG01000025">
    <property type="protein sequence ID" value="PTE22299.1"/>
    <property type="molecule type" value="Genomic_DNA"/>
</dbReference>
<comment type="caution">
    <text evidence="1">The sequence shown here is derived from an EMBL/GenBank/DDBJ whole genome shotgun (WGS) entry which is preliminary data.</text>
</comment>
<organism evidence="1 2">
    <name type="scientific">Cereibacter changlensis JA139</name>
    <dbReference type="NCBI Taxonomy" id="1188249"/>
    <lineage>
        <taxon>Bacteria</taxon>
        <taxon>Pseudomonadati</taxon>
        <taxon>Pseudomonadota</taxon>
        <taxon>Alphaproteobacteria</taxon>
        <taxon>Rhodobacterales</taxon>
        <taxon>Paracoccaceae</taxon>
        <taxon>Cereibacter</taxon>
    </lineage>
</organism>
<accession>A0A2T4JWJ8</accession>
<proteinExistence type="predicted"/>
<sequence>MGPLWLVRMAHWLRHPPSPGRVKLVLAVVAFCALLVLVERFVGWPDWATVNGTGRMIRP</sequence>
<evidence type="ECO:0000313" key="1">
    <source>
        <dbReference type="EMBL" id="PTE22299.1"/>
    </source>
</evidence>
<dbReference type="Proteomes" id="UP000241010">
    <property type="component" value="Unassembled WGS sequence"/>
</dbReference>
<protein>
    <submittedName>
        <fullName evidence="1">Uncharacterized protein</fullName>
    </submittedName>
</protein>
<evidence type="ECO:0000313" key="2">
    <source>
        <dbReference type="Proteomes" id="UP000241010"/>
    </source>
</evidence>
<reference evidence="1 2" key="1">
    <citation type="submission" date="2018-03" db="EMBL/GenBank/DDBJ databases">
        <title>Cereibacter changlensis.</title>
        <authorList>
            <person name="Meyer T.E."/>
            <person name="Miller S."/>
            <person name="Lodha T."/>
            <person name="Gandham S."/>
            <person name="Chintalapati S."/>
            <person name="Chintalapati V.R."/>
        </authorList>
    </citation>
    <scope>NUCLEOTIDE SEQUENCE [LARGE SCALE GENOMIC DNA]</scope>
    <source>
        <strain evidence="1 2">JA139</strain>
    </source>
</reference>